<organism evidence="2 3">
    <name type="scientific">Embleya hyalina</name>
    <dbReference type="NCBI Taxonomy" id="516124"/>
    <lineage>
        <taxon>Bacteria</taxon>
        <taxon>Bacillati</taxon>
        <taxon>Actinomycetota</taxon>
        <taxon>Actinomycetes</taxon>
        <taxon>Kitasatosporales</taxon>
        <taxon>Streptomycetaceae</taxon>
        <taxon>Embleya</taxon>
    </lineage>
</organism>
<evidence type="ECO:0000313" key="3">
    <source>
        <dbReference type="Proteomes" id="UP000286931"/>
    </source>
</evidence>
<accession>A0A401YIF3</accession>
<dbReference type="RefSeq" id="WP_246126560.1">
    <property type="nucleotide sequence ID" value="NZ_BIFH01000015.1"/>
</dbReference>
<sequence length="234" mass="25288">MPRTLLQAPGYDRARSLGWLAIEWMEFVVRHGLGDVQGGPVRHGDEYTGFVVDCYAVGDFAQNNHLLYDSVFVPRPKVCDKLGLGARLALCEALGPARFAGWARGGETYTDPWGLGFEHTCEPGEPMGAHVTTPYIWIMATEEARTGNVYDSVHHNLTDEDCPLSRVPGVDPGLTRVYLPGRGGIPPSTAASASKGGGKRSMPSSRKRSGCTTSSGSLRIRRSGRTAWIVGVRS</sequence>
<name>A0A401YIF3_9ACTN</name>
<dbReference type="EMBL" id="BIFH01000015">
    <property type="protein sequence ID" value="GCD94373.1"/>
    <property type="molecule type" value="Genomic_DNA"/>
</dbReference>
<dbReference type="Proteomes" id="UP000286931">
    <property type="component" value="Unassembled WGS sequence"/>
</dbReference>
<protein>
    <submittedName>
        <fullName evidence="2">Uncharacterized protein</fullName>
    </submittedName>
</protein>
<evidence type="ECO:0000313" key="2">
    <source>
        <dbReference type="EMBL" id="GCD94373.1"/>
    </source>
</evidence>
<proteinExistence type="predicted"/>
<reference evidence="2 3" key="1">
    <citation type="submission" date="2018-12" db="EMBL/GenBank/DDBJ databases">
        <title>Draft genome sequence of Embleya hyalina NBRC 13850T.</title>
        <authorList>
            <person name="Komaki H."/>
            <person name="Hosoyama A."/>
            <person name="Kimura A."/>
            <person name="Ichikawa N."/>
            <person name="Tamura T."/>
        </authorList>
    </citation>
    <scope>NUCLEOTIDE SEQUENCE [LARGE SCALE GENOMIC DNA]</scope>
    <source>
        <strain evidence="2 3">NBRC 13850</strain>
    </source>
</reference>
<gene>
    <name evidence="2" type="ORF">EHYA_02034</name>
</gene>
<evidence type="ECO:0000256" key="1">
    <source>
        <dbReference type="SAM" id="MobiDB-lite"/>
    </source>
</evidence>
<keyword evidence="3" id="KW-1185">Reference proteome</keyword>
<comment type="caution">
    <text evidence="2">The sequence shown here is derived from an EMBL/GenBank/DDBJ whole genome shotgun (WGS) entry which is preliminary data.</text>
</comment>
<dbReference type="AlphaFoldDB" id="A0A401YIF3"/>
<feature type="region of interest" description="Disordered" evidence="1">
    <location>
        <begin position="179"/>
        <end position="217"/>
    </location>
</feature>